<gene>
    <name evidence="1" type="ORF">BS297_02475</name>
</gene>
<proteinExistence type="predicted"/>
<dbReference type="EMBL" id="MRBO01000092">
    <property type="protein sequence ID" value="KAB2586978.1"/>
    <property type="molecule type" value="Genomic_DNA"/>
</dbReference>
<dbReference type="AlphaFoldDB" id="A0A5N5E923"/>
<reference evidence="1 2" key="1">
    <citation type="journal article" date="2017" name="Poromechanics V (2013)">
        <title>Genomic Characterization of the Arsenic-Tolerant Actinobacterium, &lt;i&gt;Rhodococcus erythropolis&lt;/i&gt; S43.</title>
        <authorList>
            <person name="Retamal-Morales G."/>
            <person name="Mehnert M."/>
            <person name="Schwabe R."/>
            <person name="Tischler D."/>
            <person name="Schloemann M."/>
            <person name="Levican G.J."/>
        </authorList>
    </citation>
    <scope>NUCLEOTIDE SEQUENCE [LARGE SCALE GENOMIC DNA]</scope>
    <source>
        <strain evidence="1 2">S43</strain>
    </source>
</reference>
<evidence type="ECO:0000313" key="2">
    <source>
        <dbReference type="Proteomes" id="UP000325576"/>
    </source>
</evidence>
<dbReference type="Proteomes" id="UP000325576">
    <property type="component" value="Unassembled WGS sequence"/>
</dbReference>
<accession>A0A5N5E923</accession>
<feature type="non-terminal residue" evidence="1">
    <location>
        <position position="25"/>
    </location>
</feature>
<evidence type="ECO:0000313" key="1">
    <source>
        <dbReference type="EMBL" id="KAB2586978.1"/>
    </source>
</evidence>
<organism evidence="1 2">
    <name type="scientific">Rhodococcus erythropolis</name>
    <name type="common">Arthrobacter picolinophilus</name>
    <dbReference type="NCBI Taxonomy" id="1833"/>
    <lineage>
        <taxon>Bacteria</taxon>
        <taxon>Bacillati</taxon>
        <taxon>Actinomycetota</taxon>
        <taxon>Actinomycetes</taxon>
        <taxon>Mycobacteriales</taxon>
        <taxon>Nocardiaceae</taxon>
        <taxon>Rhodococcus</taxon>
        <taxon>Rhodococcus erythropolis group</taxon>
    </lineage>
</organism>
<comment type="caution">
    <text evidence="1">The sequence shown here is derived from an EMBL/GenBank/DDBJ whole genome shotgun (WGS) entry which is preliminary data.</text>
</comment>
<sequence>MWESCLCGSPERESETYWRVNVPDD</sequence>
<protein>
    <submittedName>
        <fullName evidence="1">CsbD family protein</fullName>
    </submittedName>
</protein>
<name>A0A5N5E923_RHOER</name>